<dbReference type="InterPro" id="IPR011050">
    <property type="entry name" value="Pectin_lyase_fold/virulence"/>
</dbReference>
<organism evidence="2 3">
    <name type="scientific">Microbacterium deminutum</name>
    <dbReference type="NCBI Taxonomy" id="344164"/>
    <lineage>
        <taxon>Bacteria</taxon>
        <taxon>Bacillati</taxon>
        <taxon>Actinomycetota</taxon>
        <taxon>Actinomycetes</taxon>
        <taxon>Micrococcales</taxon>
        <taxon>Microbacteriaceae</taxon>
        <taxon>Microbacterium</taxon>
    </lineage>
</organism>
<dbReference type="Pfam" id="PF05048">
    <property type="entry name" value="NosD"/>
    <property type="match status" value="1"/>
</dbReference>
<dbReference type="CDD" id="cd21111">
    <property type="entry name" value="IFTase"/>
    <property type="match status" value="1"/>
</dbReference>
<dbReference type="InterPro" id="IPR012334">
    <property type="entry name" value="Pectin_lyas_fold"/>
</dbReference>
<name>A0ABP5CGN3_9MICO</name>
<evidence type="ECO:0000313" key="3">
    <source>
        <dbReference type="Proteomes" id="UP001499933"/>
    </source>
</evidence>
<keyword evidence="3" id="KW-1185">Reference proteome</keyword>
<gene>
    <name evidence="2" type="ORF">GCM10009776_28100</name>
</gene>
<dbReference type="EMBL" id="BAAAOG010000006">
    <property type="protein sequence ID" value="GAA1963766.1"/>
    <property type="molecule type" value="Genomic_DNA"/>
</dbReference>
<reference evidence="3" key="1">
    <citation type="journal article" date="2019" name="Int. J. Syst. Evol. Microbiol.">
        <title>The Global Catalogue of Microorganisms (GCM) 10K type strain sequencing project: providing services to taxonomists for standard genome sequencing and annotation.</title>
        <authorList>
            <consortium name="The Broad Institute Genomics Platform"/>
            <consortium name="The Broad Institute Genome Sequencing Center for Infectious Disease"/>
            <person name="Wu L."/>
            <person name="Ma J."/>
        </authorList>
    </citation>
    <scope>NUCLEOTIDE SEQUENCE [LARGE SCALE GENOMIC DNA]</scope>
    <source>
        <strain evidence="3">JCM 14901</strain>
    </source>
</reference>
<dbReference type="InterPro" id="IPR007742">
    <property type="entry name" value="NosD_dom"/>
</dbReference>
<comment type="caution">
    <text evidence="2">The sequence shown here is derived from an EMBL/GenBank/DDBJ whole genome shotgun (WGS) entry which is preliminary data.</text>
</comment>
<evidence type="ECO:0000313" key="2">
    <source>
        <dbReference type="EMBL" id="GAA1963766.1"/>
    </source>
</evidence>
<dbReference type="Proteomes" id="UP001499933">
    <property type="component" value="Unassembled WGS sequence"/>
</dbReference>
<accession>A0ABP5CGN3</accession>
<proteinExistence type="predicted"/>
<protein>
    <recommendedName>
        <fullName evidence="1">Periplasmic copper-binding protein NosD beta helix domain-containing protein</fullName>
    </recommendedName>
</protein>
<dbReference type="SUPFAM" id="SSF51126">
    <property type="entry name" value="Pectin lyase-like"/>
    <property type="match status" value="1"/>
</dbReference>
<sequence length="459" mass="48981">MPSSNRYDVTEWPHGDPFEDIGEVINSIIADVKARQAVSDVSDGGKPGAVIYIPPGDYRLRTQVLIDISFLRIEGSGHGFTSSSIRFNVPEEEWSGLHELWPGGSRILVVTPAGDDQPTSAAFLVARSGSPRISSVEFSNFCIDGLHFTGEGAGNNPENSYANGKTGIYVADANDSFRITGMGFVYLGHALTIYNADALSVHDNFIAECGSCIELRGWGQASKITDNLIGAGPRGHSIYAENHGGLLITANNVFPRGASSVHLHGVTRSSVTNNRLHSFYPGMVVLTANSSENLVASNHFLRDLEPWTPFLGVDNGLDDLFGLLSISGSNNSVIANHFSEILDAQSVRPTGATPVIIRLIAGRGNFLSSNYVVAMDVDAKSSDSAFEAQVDALLATDDSHRLTVTAVMVDAAATRNTILDSGRGDQVVVDETMNALRATPSVWRAGDTMVADTKGEAVR</sequence>
<dbReference type="RefSeq" id="WP_344095693.1">
    <property type="nucleotide sequence ID" value="NZ_BAAAOG010000006.1"/>
</dbReference>
<evidence type="ECO:0000259" key="1">
    <source>
        <dbReference type="Pfam" id="PF05048"/>
    </source>
</evidence>
<dbReference type="Gene3D" id="2.160.20.10">
    <property type="entry name" value="Single-stranded right-handed beta-helix, Pectin lyase-like"/>
    <property type="match status" value="1"/>
</dbReference>
<feature type="domain" description="Periplasmic copper-binding protein NosD beta helix" evidence="1">
    <location>
        <begin position="154"/>
        <end position="302"/>
    </location>
</feature>